<dbReference type="GO" id="GO:0008168">
    <property type="term" value="F:methyltransferase activity"/>
    <property type="evidence" value="ECO:0007669"/>
    <property type="project" value="UniProtKB-KW"/>
</dbReference>
<keyword evidence="4" id="KW-1185">Reference proteome</keyword>
<name>A0A8T8HYC7_9PSEU</name>
<dbReference type="EMBL" id="CP072788">
    <property type="protein sequence ID" value="QTR03595.1"/>
    <property type="molecule type" value="Genomic_DNA"/>
</dbReference>
<dbReference type="Gene3D" id="3.40.50.150">
    <property type="entry name" value="Vaccinia Virus protein VP39"/>
    <property type="match status" value="1"/>
</dbReference>
<dbReference type="Proteomes" id="UP001195724">
    <property type="component" value="Unassembled WGS sequence"/>
</dbReference>
<reference evidence="2" key="2">
    <citation type="submission" date="2021-04" db="EMBL/GenBank/DDBJ databases">
        <title>Saccharothrix algeriensis WGS.</title>
        <authorList>
            <person name="Stuskova K."/>
            <person name="Hakalova E."/>
            <person name="Tebbal A.B."/>
            <person name="Eichmeier A."/>
        </authorList>
    </citation>
    <scope>NUCLEOTIDE SEQUENCE</scope>
    <source>
        <strain evidence="2">NRRL B-24137</strain>
    </source>
</reference>
<reference evidence="1 4" key="1">
    <citation type="submission" date="2021-01" db="EMBL/GenBank/DDBJ databases">
        <title>Sequencing the genomes of 1000 actinobacteria strains.</title>
        <authorList>
            <person name="Klenk H.-P."/>
        </authorList>
    </citation>
    <scope>NUCLEOTIDE SEQUENCE [LARGE SCALE GENOMIC DNA]</scope>
    <source>
        <strain evidence="1 4">DSM 44581</strain>
    </source>
</reference>
<evidence type="ECO:0000313" key="2">
    <source>
        <dbReference type="EMBL" id="QTR03595.1"/>
    </source>
</evidence>
<organism evidence="2 3">
    <name type="scientific">Saccharothrix algeriensis</name>
    <dbReference type="NCBI Taxonomy" id="173560"/>
    <lineage>
        <taxon>Bacteria</taxon>
        <taxon>Bacillati</taxon>
        <taxon>Actinomycetota</taxon>
        <taxon>Actinomycetes</taxon>
        <taxon>Pseudonocardiales</taxon>
        <taxon>Pseudonocardiaceae</taxon>
        <taxon>Saccharothrix</taxon>
    </lineage>
</organism>
<dbReference type="GO" id="GO:0032259">
    <property type="term" value="P:methylation"/>
    <property type="evidence" value="ECO:0007669"/>
    <property type="project" value="UniProtKB-KW"/>
</dbReference>
<dbReference type="Proteomes" id="UP000671828">
    <property type="component" value="Chromosome"/>
</dbReference>
<dbReference type="AlphaFoldDB" id="A0A8T8HYC7"/>
<evidence type="ECO:0000313" key="1">
    <source>
        <dbReference type="EMBL" id="MBM7809242.1"/>
    </source>
</evidence>
<protein>
    <submittedName>
        <fullName evidence="2">SAM-dependent methyltransferase</fullName>
        <ecNumber evidence="2">2.1.1.-</ecNumber>
    </submittedName>
</protein>
<dbReference type="SUPFAM" id="SSF53335">
    <property type="entry name" value="S-adenosyl-L-methionine-dependent methyltransferases"/>
    <property type="match status" value="1"/>
</dbReference>
<dbReference type="EC" id="2.1.1.-" evidence="2"/>
<proteinExistence type="predicted"/>
<dbReference type="InterPro" id="IPR006764">
    <property type="entry name" value="SAM_dep_MeTrfase_SAV2177_type"/>
</dbReference>
<dbReference type="InterPro" id="IPR029063">
    <property type="entry name" value="SAM-dependent_MTases_sf"/>
</dbReference>
<dbReference type="RefSeq" id="WP_204840371.1">
    <property type="nucleotide sequence ID" value="NZ_JAFBCL010000001.1"/>
</dbReference>
<dbReference type="Pfam" id="PF04672">
    <property type="entry name" value="Methyltransf_19"/>
    <property type="match status" value="1"/>
</dbReference>
<dbReference type="PIRSF" id="PIRSF017393">
    <property type="entry name" value="MTase_SAV2177"/>
    <property type="match status" value="1"/>
</dbReference>
<accession>A0A8T8HYC7</accession>
<gene>
    <name evidence="2" type="ORF">J7S33_00570</name>
    <name evidence="1" type="ORF">JOE68_000107</name>
</gene>
<keyword evidence="2" id="KW-0489">Methyltransferase</keyword>
<dbReference type="EMBL" id="JAFBCL010000001">
    <property type="protein sequence ID" value="MBM7809242.1"/>
    <property type="molecule type" value="Genomic_DNA"/>
</dbReference>
<sequence length="273" mass="29490">MNTVSAGEWVPRHVDVQRANPARVYDYLLGGNRNFAVDREFARRAVEAMPWVRDLARHNRRFLGRAVRYCAADGARQFLDLGSGMPTGLGVHELARRQDPTSRVVYVDREPVAVAHCEVVLAGVPHAGVVEADLADPDHVLGHPTTRRLLDLDRPVAVVLASSLHFVLDADRAAATVAAYLDAVPPGSHLVLSHLADDGDTGREVSDLVELSKTTSSAGVARSREWIAGLFDGLEVVEPGLVYTSQWRPEEGISLVTGPPSHASLLAAVGRKP</sequence>
<evidence type="ECO:0000313" key="4">
    <source>
        <dbReference type="Proteomes" id="UP001195724"/>
    </source>
</evidence>
<keyword evidence="2" id="KW-0808">Transferase</keyword>
<evidence type="ECO:0000313" key="3">
    <source>
        <dbReference type="Proteomes" id="UP000671828"/>
    </source>
</evidence>